<keyword evidence="4" id="KW-0456">Lyase</keyword>
<feature type="non-terminal residue" evidence="6">
    <location>
        <position position="1"/>
    </location>
</feature>
<dbReference type="PANTHER" id="PTHR18952:SF137">
    <property type="entry name" value="CARBONIC ANHYDRASE"/>
    <property type="match status" value="1"/>
</dbReference>
<dbReference type="Proteomes" id="UP001200034">
    <property type="component" value="Unassembled WGS sequence"/>
</dbReference>
<comment type="catalytic activity">
    <reaction evidence="4">
        <text>hydrogencarbonate + H(+) = CO2 + H2O</text>
        <dbReference type="Rhea" id="RHEA:10748"/>
        <dbReference type="ChEBI" id="CHEBI:15377"/>
        <dbReference type="ChEBI" id="CHEBI:15378"/>
        <dbReference type="ChEBI" id="CHEBI:16526"/>
        <dbReference type="ChEBI" id="CHEBI:17544"/>
        <dbReference type="EC" id="4.2.1.1"/>
    </reaction>
</comment>
<dbReference type="GO" id="GO:0008270">
    <property type="term" value="F:zinc ion binding"/>
    <property type="evidence" value="ECO:0007669"/>
    <property type="project" value="UniProtKB-UniRule"/>
</dbReference>
<dbReference type="PROSITE" id="PS51144">
    <property type="entry name" value="ALPHA_CA_2"/>
    <property type="match status" value="1"/>
</dbReference>
<keyword evidence="3 4" id="KW-0862">Zinc</keyword>
<dbReference type="PANTHER" id="PTHR18952">
    <property type="entry name" value="CARBONIC ANHYDRASE"/>
    <property type="match status" value="1"/>
</dbReference>
<dbReference type="InterPro" id="IPR036398">
    <property type="entry name" value="CA_dom_sf"/>
</dbReference>
<dbReference type="GO" id="GO:0005737">
    <property type="term" value="C:cytoplasm"/>
    <property type="evidence" value="ECO:0007669"/>
    <property type="project" value="TreeGrafter"/>
</dbReference>
<evidence type="ECO:0000313" key="7">
    <source>
        <dbReference type="Proteomes" id="UP001200034"/>
    </source>
</evidence>
<dbReference type="SUPFAM" id="SSF51069">
    <property type="entry name" value="Carbonic anhydrase"/>
    <property type="match status" value="1"/>
</dbReference>
<comment type="cofactor">
    <cofactor evidence="4">
        <name>Zn(2+)</name>
        <dbReference type="ChEBI" id="CHEBI:29105"/>
    </cofactor>
</comment>
<evidence type="ECO:0000256" key="1">
    <source>
        <dbReference type="ARBA" id="ARBA00010718"/>
    </source>
</evidence>
<evidence type="ECO:0000256" key="4">
    <source>
        <dbReference type="RuleBase" id="RU367011"/>
    </source>
</evidence>
<dbReference type="AlphaFoldDB" id="A0AAD4PH69"/>
<dbReference type="InterPro" id="IPR018338">
    <property type="entry name" value="Carbonic_anhydrase_a-class_CS"/>
</dbReference>
<accession>A0AAD4PH69</accession>
<feature type="domain" description="Alpha-carbonic anhydrase" evidence="5">
    <location>
        <begin position="3"/>
        <end position="263"/>
    </location>
</feature>
<proteinExistence type="inferred from homology"/>
<comment type="similarity">
    <text evidence="1 4">Belongs to the alpha-carbonic anhydrase family.</text>
</comment>
<gene>
    <name evidence="6" type="ORF">KR093_000258</name>
</gene>
<name>A0AAD4PH69_9MUSC</name>
<dbReference type="InterPro" id="IPR001148">
    <property type="entry name" value="CA_dom"/>
</dbReference>
<keyword evidence="2 4" id="KW-0479">Metal-binding</keyword>
<comment type="function">
    <text evidence="4">Reversible hydration of carbon dioxide.</text>
</comment>
<comment type="caution">
    <text evidence="6">The sequence shown here is derived from an EMBL/GenBank/DDBJ whole genome shotgun (WGS) entry which is preliminary data.</text>
</comment>
<dbReference type="PROSITE" id="PS00162">
    <property type="entry name" value="ALPHA_CA_1"/>
    <property type="match status" value="1"/>
</dbReference>
<organism evidence="6 7">
    <name type="scientific">Drosophila rubida</name>
    <dbReference type="NCBI Taxonomy" id="30044"/>
    <lineage>
        <taxon>Eukaryota</taxon>
        <taxon>Metazoa</taxon>
        <taxon>Ecdysozoa</taxon>
        <taxon>Arthropoda</taxon>
        <taxon>Hexapoda</taxon>
        <taxon>Insecta</taxon>
        <taxon>Pterygota</taxon>
        <taxon>Neoptera</taxon>
        <taxon>Endopterygota</taxon>
        <taxon>Diptera</taxon>
        <taxon>Brachycera</taxon>
        <taxon>Muscomorpha</taxon>
        <taxon>Ephydroidea</taxon>
        <taxon>Drosophilidae</taxon>
        <taxon>Drosophila</taxon>
    </lineage>
</organism>
<keyword evidence="7" id="KW-1185">Reference proteome</keyword>
<feature type="non-terminal residue" evidence="6">
    <location>
        <position position="263"/>
    </location>
</feature>
<dbReference type="CDD" id="cd00326">
    <property type="entry name" value="alpha_CA"/>
    <property type="match status" value="1"/>
</dbReference>
<reference evidence="6" key="1">
    <citation type="journal article" date="2021" name="Mol. Ecol. Resour.">
        <title>Phylogenomic analyses of the genus Drosophila reveals genomic signals of climate adaptation.</title>
        <authorList>
            <person name="Li F."/>
            <person name="Rane R.V."/>
            <person name="Luria V."/>
            <person name="Xiong Z."/>
            <person name="Chen J."/>
            <person name="Li Z."/>
            <person name="Catullo R.A."/>
            <person name="Griffin P.C."/>
            <person name="Schiffer M."/>
            <person name="Pearce S."/>
            <person name="Lee S.F."/>
            <person name="McElroy K."/>
            <person name="Stocker A."/>
            <person name="Shirriffs J."/>
            <person name="Cockerell F."/>
            <person name="Coppin C."/>
            <person name="Sgro C.M."/>
            <person name="Karger A."/>
            <person name="Cain J.W."/>
            <person name="Weber J.A."/>
            <person name="Santpere G."/>
            <person name="Kirschner M.W."/>
            <person name="Hoffmann A.A."/>
            <person name="Oakeshott J.G."/>
            <person name="Zhang G."/>
        </authorList>
    </citation>
    <scope>NUCLEOTIDE SEQUENCE</scope>
    <source>
        <strain evidence="6">BGI-SZ-2011g</strain>
    </source>
</reference>
<dbReference type="Gene3D" id="3.10.200.10">
    <property type="entry name" value="Alpha carbonic anhydrase"/>
    <property type="match status" value="1"/>
</dbReference>
<dbReference type="EMBL" id="JAJJHW010003409">
    <property type="protein sequence ID" value="KAH8358436.1"/>
    <property type="molecule type" value="Genomic_DNA"/>
</dbReference>
<sequence>AVAEFNYDNQGGWPGICVTGQNQSPINLIFDDADVVSIPRIRFQNYNQQLQTPLVLVNNGHTANMALPPTRRGQRPSISGGLLPGVFEAQSVHFHWGSADKKGSEHAINFERYDVEMHIVHKNTRYADLSVGEASEFEDGLAVLGVMFRGRPRPISQHYGLNKIFNALPQITQYQSNTTITGMLNVGQLLGNIVTGEFYTYKGSLTTPECAEAVTWTVFKDVLDFPNAQISKLWNLQDSSLRPLINNYRELQDVNNRTISYRQ</sequence>
<dbReference type="Pfam" id="PF00194">
    <property type="entry name" value="Carb_anhydrase"/>
    <property type="match status" value="1"/>
</dbReference>
<dbReference type="SMART" id="SM01057">
    <property type="entry name" value="Carb_anhydrase"/>
    <property type="match status" value="1"/>
</dbReference>
<evidence type="ECO:0000259" key="5">
    <source>
        <dbReference type="PROSITE" id="PS51144"/>
    </source>
</evidence>
<protein>
    <recommendedName>
        <fullName evidence="4">Carbonic anhydrase</fullName>
        <ecNumber evidence="4">4.2.1.1</ecNumber>
    </recommendedName>
</protein>
<evidence type="ECO:0000256" key="3">
    <source>
        <dbReference type="ARBA" id="ARBA00022833"/>
    </source>
</evidence>
<dbReference type="EC" id="4.2.1.1" evidence="4"/>
<evidence type="ECO:0000313" key="6">
    <source>
        <dbReference type="EMBL" id="KAH8358436.1"/>
    </source>
</evidence>
<dbReference type="GO" id="GO:0004089">
    <property type="term" value="F:carbonate dehydratase activity"/>
    <property type="evidence" value="ECO:0007669"/>
    <property type="project" value="UniProtKB-UniRule"/>
</dbReference>
<dbReference type="InterPro" id="IPR023561">
    <property type="entry name" value="Carbonic_anhydrase_a-class"/>
</dbReference>
<evidence type="ECO:0000256" key="2">
    <source>
        <dbReference type="ARBA" id="ARBA00022723"/>
    </source>
</evidence>